<sequence>MHRRYRKSTLHQPGTRIVHPGAADDAIPEHIVFGAATIPSEPVGDVIASYPSSELARWTLDRSEDVYASVRREPLGRGYTRGHALPDGLGTTKGFGVDGEVAPTSSVVNGLIFPKDTEYLAGDAETSDAHKMYVKTHGNYAPGEQKRRDYDWAAAGVDPNATTFGAVDTAKYDQFEGVAKALNPLKDETMPHYSASIVDARVEAFNATNRDELGKVKNLGLGEEIPDGHVFGAPSRKTIEWDAGKLIKGDYSEEAQLPDADLGKSMKHQGYVYDPSDGSAAALPAGADPSRAFGVPSTRRDLAAIRDKSTRSVADVTNYGDEPSASAIIFPPNGADRGVEEGDYLATYDAEALRALYATTGIEVGTEEAFASAFERAKALDGTPGGCTIGTFQRVRMYDAAAAM</sequence>
<dbReference type="RefSeq" id="XP_003058667.1">
    <property type="nucleotide sequence ID" value="XM_003058621.1"/>
</dbReference>
<accession>C1MSE8</accession>
<dbReference type="STRING" id="564608.C1MSE8"/>
<dbReference type="OMA" id="EANYASH"/>
<gene>
    <name evidence="1" type="ORF">MICPUCDRAFT_47421</name>
</gene>
<evidence type="ECO:0000313" key="2">
    <source>
        <dbReference type="Proteomes" id="UP000001876"/>
    </source>
</evidence>
<dbReference type="AlphaFoldDB" id="C1MSE8"/>
<dbReference type="GeneID" id="9684480"/>
<organism evidence="2">
    <name type="scientific">Micromonas pusilla (strain CCMP1545)</name>
    <name type="common">Picoplanktonic green alga</name>
    <dbReference type="NCBI Taxonomy" id="564608"/>
    <lineage>
        <taxon>Eukaryota</taxon>
        <taxon>Viridiplantae</taxon>
        <taxon>Chlorophyta</taxon>
        <taxon>Mamiellophyceae</taxon>
        <taxon>Mamiellales</taxon>
        <taxon>Mamiellaceae</taxon>
        <taxon>Micromonas</taxon>
    </lineage>
</organism>
<proteinExistence type="predicted"/>
<dbReference type="EMBL" id="GG663739">
    <property type="protein sequence ID" value="EEH57122.1"/>
    <property type="molecule type" value="Genomic_DNA"/>
</dbReference>
<keyword evidence="2" id="KW-1185">Reference proteome</keyword>
<reference evidence="1 2" key="1">
    <citation type="journal article" date="2009" name="Science">
        <title>Green evolution and dynamic adaptations revealed by genomes of the marine picoeukaryotes Micromonas.</title>
        <authorList>
            <person name="Worden A.Z."/>
            <person name="Lee J.H."/>
            <person name="Mock T."/>
            <person name="Rouze P."/>
            <person name="Simmons M.P."/>
            <person name="Aerts A.L."/>
            <person name="Allen A.E."/>
            <person name="Cuvelier M.L."/>
            <person name="Derelle E."/>
            <person name="Everett M.V."/>
            <person name="Foulon E."/>
            <person name="Grimwood J."/>
            <person name="Gundlach H."/>
            <person name="Henrissat B."/>
            <person name="Napoli C."/>
            <person name="McDonald S.M."/>
            <person name="Parker M.S."/>
            <person name="Rombauts S."/>
            <person name="Salamov A."/>
            <person name="Von Dassow P."/>
            <person name="Badger J.H."/>
            <person name="Coutinho P.M."/>
            <person name="Demir E."/>
            <person name="Dubchak I."/>
            <person name="Gentemann C."/>
            <person name="Eikrem W."/>
            <person name="Gready J.E."/>
            <person name="John U."/>
            <person name="Lanier W."/>
            <person name="Lindquist E.A."/>
            <person name="Lucas S."/>
            <person name="Mayer K.F."/>
            <person name="Moreau H."/>
            <person name="Not F."/>
            <person name="Otillar R."/>
            <person name="Panaud O."/>
            <person name="Pangilinan J."/>
            <person name="Paulsen I."/>
            <person name="Piegu B."/>
            <person name="Poliakov A."/>
            <person name="Robbens S."/>
            <person name="Schmutz J."/>
            <person name="Toulza E."/>
            <person name="Wyss T."/>
            <person name="Zelensky A."/>
            <person name="Zhou K."/>
            <person name="Armbrust E.V."/>
            <person name="Bhattacharya D."/>
            <person name="Goodenough U.W."/>
            <person name="Van de Peer Y."/>
            <person name="Grigoriev I.V."/>
        </authorList>
    </citation>
    <scope>NUCLEOTIDE SEQUENCE [LARGE SCALE GENOMIC DNA]</scope>
    <source>
        <strain evidence="1 2">CCMP1545</strain>
    </source>
</reference>
<protein>
    <submittedName>
        <fullName evidence="1">Predicted protein</fullName>
    </submittedName>
</protein>
<dbReference type="eggNOG" id="ENOG502QV2M">
    <property type="taxonomic scope" value="Eukaryota"/>
</dbReference>
<evidence type="ECO:0000313" key="1">
    <source>
        <dbReference type="EMBL" id="EEH57122.1"/>
    </source>
</evidence>
<name>C1MSE8_MICPC</name>
<dbReference type="Proteomes" id="UP000001876">
    <property type="component" value="Unassembled WGS sequence"/>
</dbReference>
<dbReference type="KEGG" id="mpp:MICPUCDRAFT_47421"/>
<dbReference type="OrthoDB" id="2096280at2759"/>